<organism evidence="2">
    <name type="scientific">uncultured euryarchaeote Rifle_16ft_4_minimus_23719</name>
    <dbReference type="NCBI Taxonomy" id="1665190"/>
    <lineage>
        <taxon>Archaea</taxon>
        <taxon>Methanobacteriati</taxon>
        <taxon>Methanobacteriota</taxon>
        <taxon>environmental samples</taxon>
    </lineage>
</organism>
<dbReference type="Pfam" id="PF09651">
    <property type="entry name" value="Cas_APE2256"/>
    <property type="match status" value="1"/>
</dbReference>
<evidence type="ECO:0000259" key="1">
    <source>
        <dbReference type="PROSITE" id="PS50995"/>
    </source>
</evidence>
<dbReference type="InterPro" id="IPR036390">
    <property type="entry name" value="WH_DNA-bd_sf"/>
</dbReference>
<accession>A0A0H4T5M4</accession>
<sequence>MAVLFGTLGWRPQSLIPSIRSTEGLERLTFYHSDHAKSRAARARIVEFCRSLGLPATAVELGDAFDLLRIAERIRADVRRERAAGALVRFNIAGGTRLMSSAALLVCILEGIPATYVHDDTLEEVPLPLLRISYGERLTPRQREILALLVKDRERSHTETSLAKALGLHKATMNHHIRELEAKGALVRERDPRDRRALLVRAAPGIELLLG</sequence>
<dbReference type="EMBL" id="KT006976">
    <property type="protein sequence ID" value="AKQ01747.1"/>
    <property type="molecule type" value="Genomic_DNA"/>
</dbReference>
<feature type="domain" description="HTH marR-type" evidence="1">
    <location>
        <begin position="95"/>
        <end position="211"/>
    </location>
</feature>
<dbReference type="GO" id="GO:0003700">
    <property type="term" value="F:DNA-binding transcription factor activity"/>
    <property type="evidence" value="ECO:0007669"/>
    <property type="project" value="InterPro"/>
</dbReference>
<dbReference type="Gene3D" id="1.10.10.10">
    <property type="entry name" value="Winged helix-like DNA-binding domain superfamily/Winged helix DNA-binding domain"/>
    <property type="match status" value="1"/>
</dbReference>
<dbReference type="Pfam" id="PF01047">
    <property type="entry name" value="MarR"/>
    <property type="match status" value="1"/>
</dbReference>
<reference evidence="2" key="1">
    <citation type="journal article" date="2015" name="ISME J.">
        <title>Aquifer environment selects for microbial species cohorts in sediment and groundwater.</title>
        <authorList>
            <person name="Hug L.A."/>
            <person name="Thomas B.C."/>
            <person name="Brown C.T."/>
            <person name="Frischkorn K.R."/>
            <person name="Williams K.H."/>
            <person name="Tringe S.G."/>
            <person name="Banfield J.F."/>
        </authorList>
    </citation>
    <scope>NUCLEOTIDE SEQUENCE</scope>
</reference>
<dbReference type="PROSITE" id="PS50995">
    <property type="entry name" value="HTH_MARR_2"/>
    <property type="match status" value="1"/>
</dbReference>
<dbReference type="Gene3D" id="3.40.50.10770">
    <property type="entry name" value="Hypothetical protein VC1899 like domain (Restriction endonuclease-like)"/>
    <property type="match status" value="1"/>
</dbReference>
<dbReference type="InterPro" id="IPR000835">
    <property type="entry name" value="HTH_MarR-typ"/>
</dbReference>
<protein>
    <recommendedName>
        <fullName evidence="1">HTH marR-type domain-containing protein</fullName>
    </recommendedName>
</protein>
<dbReference type="InterPro" id="IPR036388">
    <property type="entry name" value="WH-like_DNA-bd_sf"/>
</dbReference>
<name>A0A0H4T5M4_9EURY</name>
<dbReference type="AlphaFoldDB" id="A0A0H4T5M4"/>
<dbReference type="SUPFAM" id="SSF46785">
    <property type="entry name" value="Winged helix' DNA-binding domain"/>
    <property type="match status" value="1"/>
</dbReference>
<dbReference type="InterPro" id="IPR013442">
    <property type="entry name" value="SSO1393-like"/>
</dbReference>
<evidence type="ECO:0000313" key="2">
    <source>
        <dbReference type="EMBL" id="AKQ01747.1"/>
    </source>
</evidence>
<proteinExistence type="predicted"/>